<feature type="region of interest" description="Disordered" evidence="1">
    <location>
        <begin position="248"/>
        <end position="275"/>
    </location>
</feature>
<gene>
    <name evidence="2" type="ORF">FQA47_024181</name>
</gene>
<accession>A0A834BQR0</accession>
<comment type="caution">
    <text evidence="2">The sequence shown here is derived from an EMBL/GenBank/DDBJ whole genome shotgun (WGS) entry which is preliminary data.</text>
</comment>
<reference evidence="2" key="1">
    <citation type="journal article" name="BMC Genomics">
        <title>Long-read sequencing and de novo genome assembly of marine medaka (Oryzias melastigma).</title>
        <authorList>
            <person name="Liang P."/>
            <person name="Saqib H.S.A."/>
            <person name="Ni X."/>
            <person name="Shen Y."/>
        </authorList>
    </citation>
    <scope>NUCLEOTIDE SEQUENCE</scope>
    <source>
        <strain evidence="2">Bigg-433</strain>
    </source>
</reference>
<sequence length="365" mass="38633">MHVEIRPCEITCEGRSNQRRPPSQQEELLLQTPSQVHGRIVKGTGAAVTPPPHVQSINPDLLFSHRGLRTSASPQTVCGSSISAGLYAVHTAAGSTGSSGAGSDGGPAVWSAAPRTPAAQEDGYNGQGPSSWGGGVKSELMGGEEERRASRNTPGSSCIPEGRKGAAPITWRPQTSHEADLSSETFSWTDTVFICSQQTTEVLIQKTTRKQVSRCNNPVSSLTAAGFGAEQHKPTFRSAETLIKAVVSSEESTSRNPAPDSSVVTREPVSAERADLNRTGPCLTGIAHLYQGRPETVRTSSAPEPALLFPNIRAPSVTETSSFPEAHSFTSKPSNLARDAALICTEMWEGGLGSRFSSSSVRSRK</sequence>
<dbReference type="AlphaFoldDB" id="A0A834BQR0"/>
<feature type="region of interest" description="Disordered" evidence="1">
    <location>
        <begin position="93"/>
        <end position="168"/>
    </location>
</feature>
<evidence type="ECO:0000256" key="1">
    <source>
        <dbReference type="SAM" id="MobiDB-lite"/>
    </source>
</evidence>
<evidence type="ECO:0000313" key="2">
    <source>
        <dbReference type="EMBL" id="KAF6718222.1"/>
    </source>
</evidence>
<organism evidence="2 3">
    <name type="scientific">Oryzias melastigma</name>
    <name type="common">Marine medaka</name>
    <dbReference type="NCBI Taxonomy" id="30732"/>
    <lineage>
        <taxon>Eukaryota</taxon>
        <taxon>Metazoa</taxon>
        <taxon>Chordata</taxon>
        <taxon>Craniata</taxon>
        <taxon>Vertebrata</taxon>
        <taxon>Euteleostomi</taxon>
        <taxon>Actinopterygii</taxon>
        <taxon>Neopterygii</taxon>
        <taxon>Teleostei</taxon>
        <taxon>Neoteleostei</taxon>
        <taxon>Acanthomorphata</taxon>
        <taxon>Ovalentaria</taxon>
        <taxon>Atherinomorphae</taxon>
        <taxon>Beloniformes</taxon>
        <taxon>Adrianichthyidae</taxon>
        <taxon>Oryziinae</taxon>
        <taxon>Oryzias</taxon>
    </lineage>
</organism>
<protein>
    <submittedName>
        <fullName evidence="2">Uncharacterized protein</fullName>
    </submittedName>
</protein>
<dbReference type="EMBL" id="WKFB01000767">
    <property type="protein sequence ID" value="KAF6718222.1"/>
    <property type="molecule type" value="Genomic_DNA"/>
</dbReference>
<proteinExistence type="predicted"/>
<evidence type="ECO:0000313" key="3">
    <source>
        <dbReference type="Proteomes" id="UP000646548"/>
    </source>
</evidence>
<dbReference type="Proteomes" id="UP000646548">
    <property type="component" value="Unassembled WGS sequence"/>
</dbReference>
<name>A0A834BQR0_ORYME</name>